<reference evidence="1 2" key="1">
    <citation type="submission" date="2017-12" db="EMBL/GenBank/DDBJ databases">
        <title>Characterization of six clinical isolates of Enterochimera gen. nov., a novel genus of the Yersiniaciae family and the three species Enterochimera arupensis sp. nov., Enterochimera coloradensis sp. nov, and Enterochimera californica sp. nov.</title>
        <authorList>
            <person name="Rossi A."/>
            <person name="Fisher M."/>
        </authorList>
    </citation>
    <scope>NUCLEOTIDE SEQUENCE [LARGE SCALE GENOMIC DNA]</scope>
    <source>
        <strain evidence="2">2016-Iso4</strain>
    </source>
</reference>
<proteinExistence type="predicted"/>
<evidence type="ECO:0000313" key="2">
    <source>
        <dbReference type="Proteomes" id="UP000234503"/>
    </source>
</evidence>
<dbReference type="AlphaFoldDB" id="A0A2N5E2R0"/>
<protein>
    <submittedName>
        <fullName evidence="1">Uncharacterized protein</fullName>
    </submittedName>
</protein>
<evidence type="ECO:0000313" key="1">
    <source>
        <dbReference type="EMBL" id="PLR34838.1"/>
    </source>
</evidence>
<dbReference type="InterPro" id="IPR049457">
    <property type="entry name" value="Emfourin"/>
</dbReference>
<keyword evidence="2" id="KW-1185">Reference proteome</keyword>
<dbReference type="Proteomes" id="UP000234503">
    <property type="component" value="Unassembled WGS sequence"/>
</dbReference>
<gene>
    <name evidence="1" type="ORF">CYR32_11805</name>
</gene>
<dbReference type="EMBL" id="PJZH01000010">
    <property type="protein sequence ID" value="PLR34838.1"/>
    <property type="molecule type" value="Genomic_DNA"/>
</dbReference>
<accession>A0A2N5E2R0</accession>
<dbReference type="Pfam" id="PF20242">
    <property type="entry name" value="Emfourin"/>
    <property type="match status" value="1"/>
</dbReference>
<sequence>MQPISELDPDAVIILVREGGFAFIPKLNGPRRIALTEVSAETRDRICRLINQIMPYAQQQPGQAGCGDQRYFRLEIHFTSTDDREWVLLIPETRTPEALVRLWKYGDLDGDGKPDLPPGH</sequence>
<dbReference type="OrthoDB" id="8658956at2"/>
<comment type="caution">
    <text evidence="1">The sequence shown here is derived from an EMBL/GenBank/DDBJ whole genome shotgun (WGS) entry which is preliminary data.</text>
</comment>
<name>A0A2N5E2R0_9GAMM</name>
<dbReference type="RefSeq" id="WP_101824589.1">
    <property type="nucleotide sequence ID" value="NZ_PJZH01000010.1"/>
</dbReference>
<organism evidence="1 2">
    <name type="scientific">Chimaeribacter coloradensis</name>
    <dbReference type="NCBI Taxonomy" id="2060068"/>
    <lineage>
        <taxon>Bacteria</taxon>
        <taxon>Pseudomonadati</taxon>
        <taxon>Pseudomonadota</taxon>
        <taxon>Gammaproteobacteria</taxon>
        <taxon>Enterobacterales</taxon>
        <taxon>Yersiniaceae</taxon>
        <taxon>Chimaeribacter</taxon>
    </lineage>
</organism>